<keyword evidence="3" id="KW-1185">Reference proteome</keyword>
<proteinExistence type="predicted"/>
<feature type="domain" description="Cysteine-rich CPCC" evidence="1">
    <location>
        <begin position="2"/>
        <end position="61"/>
    </location>
</feature>
<evidence type="ECO:0000313" key="2">
    <source>
        <dbReference type="EMBL" id="NGO75220.1"/>
    </source>
</evidence>
<dbReference type="InterPro" id="IPR025983">
    <property type="entry name" value="Cys_rich_CPCC"/>
</dbReference>
<comment type="caution">
    <text evidence="2">The sequence shown here is derived from an EMBL/GenBank/DDBJ whole genome shotgun (WGS) entry which is preliminary data.</text>
</comment>
<protein>
    <recommendedName>
        <fullName evidence="1">Cysteine-rich CPCC domain-containing protein</fullName>
    </recommendedName>
</protein>
<gene>
    <name evidence="2" type="ORF">G6045_05920</name>
</gene>
<dbReference type="Proteomes" id="UP000481109">
    <property type="component" value="Unassembled WGS sequence"/>
</dbReference>
<sequence length="113" mass="12945">MPGSCQICPVCFWEDDGVQFGWPTMDGGANRVSLVEAQRNYREFGACDHHGRRFVQPAAVDEPFDPAWRAIDQSRDSFEDWGAAERVPWPEDRSVLCRWLPTFWRRDASPDAG</sequence>
<evidence type="ECO:0000313" key="3">
    <source>
        <dbReference type="Proteomes" id="UP000481109"/>
    </source>
</evidence>
<dbReference type="Pfam" id="PF14206">
    <property type="entry name" value="Cys_rich_CPCC"/>
    <property type="match status" value="1"/>
</dbReference>
<dbReference type="AlphaFoldDB" id="A0A6G4XEE1"/>
<evidence type="ECO:0000259" key="1">
    <source>
        <dbReference type="Pfam" id="PF14206"/>
    </source>
</evidence>
<organism evidence="2 3">
    <name type="scientific">Streptomyces mesophilus</name>
    <dbReference type="NCBI Taxonomy" id="1775132"/>
    <lineage>
        <taxon>Bacteria</taxon>
        <taxon>Bacillati</taxon>
        <taxon>Actinomycetota</taxon>
        <taxon>Actinomycetes</taxon>
        <taxon>Kitasatosporales</taxon>
        <taxon>Streptomycetaceae</taxon>
        <taxon>Streptomyces</taxon>
    </lineage>
</organism>
<accession>A0A6G4XEE1</accession>
<dbReference type="EMBL" id="JAAKZW010000011">
    <property type="protein sequence ID" value="NGO75220.1"/>
    <property type="molecule type" value="Genomic_DNA"/>
</dbReference>
<name>A0A6G4XEE1_9ACTN</name>
<reference evidence="2 3" key="1">
    <citation type="submission" date="2020-02" db="EMBL/GenBank/DDBJ databases">
        <title>Whole-genome analyses of novel actinobacteria.</title>
        <authorList>
            <person name="Sahin N."/>
            <person name="Tokatli A."/>
        </authorList>
    </citation>
    <scope>NUCLEOTIDE SEQUENCE [LARGE SCALE GENOMIC DNA]</scope>
    <source>
        <strain evidence="2 3">YC504</strain>
    </source>
</reference>